<dbReference type="OrthoDB" id="6050435at2"/>
<protein>
    <submittedName>
        <fullName evidence="1">Uncharacterized protein</fullName>
    </submittedName>
</protein>
<dbReference type="Proteomes" id="UP000266934">
    <property type="component" value="Chromosome"/>
</dbReference>
<keyword evidence="2" id="KW-1185">Reference proteome</keyword>
<proteinExistence type="predicted"/>
<dbReference type="EMBL" id="AP018907">
    <property type="protein sequence ID" value="BBF92206.1"/>
    <property type="molecule type" value="Genomic_DNA"/>
</dbReference>
<accession>A0A348FY23</accession>
<dbReference type="KEGG" id="blag:BLTE_08910"/>
<organism evidence="1 2">
    <name type="scientific">Blastochloris tepida</name>
    <dbReference type="NCBI Taxonomy" id="2233851"/>
    <lineage>
        <taxon>Bacteria</taxon>
        <taxon>Pseudomonadati</taxon>
        <taxon>Pseudomonadota</taxon>
        <taxon>Alphaproteobacteria</taxon>
        <taxon>Hyphomicrobiales</taxon>
        <taxon>Blastochloridaceae</taxon>
        <taxon>Blastochloris</taxon>
    </lineage>
</organism>
<evidence type="ECO:0000313" key="1">
    <source>
        <dbReference type="EMBL" id="BBF92206.1"/>
    </source>
</evidence>
<gene>
    <name evidence="1" type="ORF">BLTE_08910</name>
</gene>
<name>A0A348FY23_9HYPH</name>
<dbReference type="RefSeq" id="WP_160140522.1">
    <property type="nucleotide sequence ID" value="NZ_AP018907.1"/>
</dbReference>
<dbReference type="AlphaFoldDB" id="A0A348FY23"/>
<evidence type="ECO:0000313" key="2">
    <source>
        <dbReference type="Proteomes" id="UP000266934"/>
    </source>
</evidence>
<reference evidence="1 2" key="1">
    <citation type="submission" date="2018-08" db="EMBL/GenBank/DDBJ databases">
        <title>Complete genome sequencing of Blastochloris tepida GI.</title>
        <authorList>
            <person name="Tsukatani Y."/>
            <person name="Mori H."/>
        </authorList>
    </citation>
    <scope>NUCLEOTIDE SEQUENCE [LARGE SCALE GENOMIC DNA]</scope>
    <source>
        <strain evidence="1 2">GI</strain>
    </source>
</reference>
<sequence length="184" mass="20035">MQSAQGLPFDFPPGPLPTTVSKGEFARLIGVTAGRVSQLITRGLPVEPNGRIHIERGRAWLRENVDPNRRRAMIEDAAPVLAPTSNPRAARAVAEAKLISLKADRLEGSLISRAAVLRAIEARARQERDAWIGWTNRVAAEIARITGADTAAVYALLDRMVREQLQALADMPAPDIITDHKPSP</sequence>